<evidence type="ECO:0000313" key="2">
    <source>
        <dbReference type="Proteomes" id="UP000254079"/>
    </source>
</evidence>
<organism evidence="1 2">
    <name type="scientific">Escherichia coli</name>
    <dbReference type="NCBI Taxonomy" id="562"/>
    <lineage>
        <taxon>Bacteria</taxon>
        <taxon>Pseudomonadati</taxon>
        <taxon>Pseudomonadota</taxon>
        <taxon>Gammaproteobacteria</taxon>
        <taxon>Enterobacterales</taxon>
        <taxon>Enterobacteriaceae</taxon>
        <taxon>Escherichia</taxon>
    </lineage>
</organism>
<name>A0A376U1S6_ECOLX</name>
<dbReference type="AlphaFoldDB" id="A0A376U1S6"/>
<protein>
    <submittedName>
        <fullName evidence="1">Uncharacterized protein</fullName>
    </submittedName>
</protein>
<reference evidence="1 2" key="1">
    <citation type="submission" date="2018-06" db="EMBL/GenBank/DDBJ databases">
        <authorList>
            <consortium name="Pathogen Informatics"/>
            <person name="Doyle S."/>
        </authorList>
    </citation>
    <scope>NUCLEOTIDE SEQUENCE [LARGE SCALE GENOMIC DNA]</scope>
    <source>
        <strain evidence="1 2">NCTC8622</strain>
    </source>
</reference>
<evidence type="ECO:0000313" key="1">
    <source>
        <dbReference type="EMBL" id="STI83212.1"/>
    </source>
</evidence>
<sequence length="147" mass="17054">MVLSHPPGHVSAPRIYAVLNSRHNQSLDFVADETWRPFFFPELPAHCRISRSSHGEPEKSHFYYCVEFPQDFEAFPEHSFLELFRTTNCQFCHHHMDCNAVANILSTLFPVLYHSFLGNKAIINRRPATSFLLNLPAQRPIFARQDL</sequence>
<dbReference type="Proteomes" id="UP000254079">
    <property type="component" value="Unassembled WGS sequence"/>
</dbReference>
<accession>A0A376U1S6</accession>
<proteinExistence type="predicted"/>
<gene>
    <name evidence="1" type="ORF">NCTC8622_02229</name>
</gene>
<dbReference type="EMBL" id="UGCP01000002">
    <property type="protein sequence ID" value="STI83212.1"/>
    <property type="molecule type" value="Genomic_DNA"/>
</dbReference>